<keyword evidence="9" id="KW-0902">Two-component regulatory system</keyword>
<evidence type="ECO:0000256" key="7">
    <source>
        <dbReference type="ARBA" id="ARBA00022777"/>
    </source>
</evidence>
<feature type="transmembrane region" description="Helical" evidence="12">
    <location>
        <begin position="310"/>
        <end position="329"/>
    </location>
</feature>
<dbReference type="InterPro" id="IPR005467">
    <property type="entry name" value="His_kinase_dom"/>
</dbReference>
<keyword evidence="11" id="KW-0175">Coiled coil</keyword>
<evidence type="ECO:0000256" key="12">
    <source>
        <dbReference type="SAM" id="Phobius"/>
    </source>
</evidence>
<feature type="transmembrane region" description="Helical" evidence="12">
    <location>
        <begin position="192"/>
        <end position="212"/>
    </location>
</feature>
<dbReference type="InterPro" id="IPR036097">
    <property type="entry name" value="HisK_dim/P_sf"/>
</dbReference>
<dbReference type="Gene3D" id="3.40.50.2300">
    <property type="match status" value="1"/>
</dbReference>
<dbReference type="GO" id="GO:0009927">
    <property type="term" value="F:histidine phosphotransfer kinase activity"/>
    <property type="evidence" value="ECO:0007669"/>
    <property type="project" value="TreeGrafter"/>
</dbReference>
<dbReference type="GO" id="GO:0000155">
    <property type="term" value="F:phosphorelay sensor kinase activity"/>
    <property type="evidence" value="ECO:0007669"/>
    <property type="project" value="InterPro"/>
</dbReference>
<dbReference type="InterPro" id="IPR004358">
    <property type="entry name" value="Sig_transdc_His_kin-like_C"/>
</dbReference>
<dbReference type="PRINTS" id="PR00344">
    <property type="entry name" value="BCTRLSENSOR"/>
</dbReference>
<evidence type="ECO:0000256" key="1">
    <source>
        <dbReference type="ARBA" id="ARBA00000085"/>
    </source>
</evidence>
<keyword evidence="8" id="KW-0067">ATP-binding</keyword>
<dbReference type="EC" id="2.7.13.3" evidence="3"/>
<dbReference type="Pfam" id="PF02518">
    <property type="entry name" value="HATPase_c"/>
    <property type="match status" value="2"/>
</dbReference>
<proteinExistence type="predicted"/>
<dbReference type="InterPro" id="IPR011006">
    <property type="entry name" value="CheY-like_superfamily"/>
</dbReference>
<feature type="transmembrane region" description="Helical" evidence="12">
    <location>
        <begin position="341"/>
        <end position="361"/>
    </location>
</feature>
<dbReference type="Pfam" id="PF00072">
    <property type="entry name" value="Response_reg"/>
    <property type="match status" value="1"/>
</dbReference>
<keyword evidence="16" id="KW-1185">Reference proteome</keyword>
<dbReference type="PROSITE" id="PS50109">
    <property type="entry name" value="HIS_KIN"/>
    <property type="match status" value="2"/>
</dbReference>
<dbReference type="SMART" id="SM00448">
    <property type="entry name" value="REC"/>
    <property type="match status" value="1"/>
</dbReference>
<dbReference type="AlphaFoldDB" id="A0A1G4RVC7"/>
<dbReference type="Pfam" id="PF00512">
    <property type="entry name" value="HisKA"/>
    <property type="match status" value="1"/>
</dbReference>
<dbReference type="GO" id="GO:0005524">
    <property type="term" value="F:ATP binding"/>
    <property type="evidence" value="ECO:0007669"/>
    <property type="project" value="UniProtKB-KW"/>
</dbReference>
<dbReference type="SUPFAM" id="SSF49785">
    <property type="entry name" value="Galactose-binding domain-like"/>
    <property type="match status" value="1"/>
</dbReference>
<comment type="subcellular location">
    <subcellularLocation>
        <location evidence="2">Cell membrane</location>
        <topology evidence="2">Multi-pass membrane protein</topology>
    </subcellularLocation>
</comment>
<dbReference type="InterPro" id="IPR003594">
    <property type="entry name" value="HATPase_dom"/>
</dbReference>
<accession>A0A1G4RVC7</accession>
<dbReference type="CDD" id="cd16922">
    <property type="entry name" value="HATPase_EvgS-ArcB-TorS-like"/>
    <property type="match status" value="1"/>
</dbReference>
<evidence type="ECO:0000256" key="4">
    <source>
        <dbReference type="ARBA" id="ARBA00022553"/>
    </source>
</evidence>
<dbReference type="FunFam" id="3.30.565.10:FF:000006">
    <property type="entry name" value="Sensor histidine kinase WalK"/>
    <property type="match status" value="1"/>
</dbReference>
<dbReference type="Gene3D" id="3.30.565.10">
    <property type="entry name" value="Histidine kinase-like ATPase, C-terminal domain"/>
    <property type="match status" value="2"/>
</dbReference>
<evidence type="ECO:0000259" key="14">
    <source>
        <dbReference type="PROSITE" id="PS50110"/>
    </source>
</evidence>
<evidence type="ECO:0000256" key="2">
    <source>
        <dbReference type="ARBA" id="ARBA00004651"/>
    </source>
</evidence>
<organism evidence="15 16">
    <name type="scientific">Paenibacillus tianmuensis</name>
    <dbReference type="NCBI Taxonomy" id="624147"/>
    <lineage>
        <taxon>Bacteria</taxon>
        <taxon>Bacillati</taxon>
        <taxon>Bacillota</taxon>
        <taxon>Bacilli</taxon>
        <taxon>Bacillales</taxon>
        <taxon>Paenibacillaceae</taxon>
        <taxon>Paenibacillus</taxon>
    </lineage>
</organism>
<feature type="domain" description="Histidine kinase" evidence="13">
    <location>
        <begin position="417"/>
        <end position="631"/>
    </location>
</feature>
<keyword evidence="6" id="KW-0547">Nucleotide-binding</keyword>
<dbReference type="InterPro" id="IPR008979">
    <property type="entry name" value="Galactose-bd-like_sf"/>
</dbReference>
<dbReference type="EMBL" id="FMTT01000019">
    <property type="protein sequence ID" value="SCW60677.1"/>
    <property type="molecule type" value="Genomic_DNA"/>
</dbReference>
<sequence>MELSDLSQGLEPRAAAGRMDLSGWDWQQGGIVALNGEWEFYGSKLLTPESFRDEPLPKPEAYFMSPGYWNSKALGEQVLPVDGFASLRLLVDIPPNERMLAIKVNNIFTAYRVWVNGELLASAGIVSKEVGSAVARQIVQTAPFQVAADRKQLEIVVQMSNYSFSKSGLQASIQLGTAAQIEAHYRRTMEGIFIAFGACAMMSLYHLVLYGLRRSERSALYLGLFSLLVAVRILFVNDRYIYNWFPNLDWEWFCKIPYAVFFFSNVLVVRFVHSLYPRYFAKSVVLACQAAGLGATLFCLFTPLKLYDRLLIPFQLLTCALIVYVLYVLIRALRDRQSGALVFMIGFAGLSGAVVHDILYLAEFSSLASLTPFGLLLFIVMQSLILAGKFVRAFMDVEQLSNRLLAMDKLKDEFLAHTSHELRTPLHGMIGLSESLVDGVAGKLPEQAVRNLELVITSGRRLATLVGDVLDYAQLKHKELNLHRTEIDLRSAVDAVLRLSEPLLRGKTVALINEVPEGLTVLADENRMQQILHNVIGNAVKFTEDGSIAVTATTVRDEVEIRVTDTGIGIDEELRERIFGAYEQGEASAHEGTGLGLAVTKKLVELHGGTIRVESPPGGGTWIIFTLPTPLRQQHLLRTTAALRQVEAVAPQGLEEERPVRRIQSEAMRLRGAEPDATAPIAVSDTAGSPQAHILIVDDEPINLQVLRNHLTLEGYAVWGAVHPNEALRLINDERKPDLVVLDVMLPKMSGFEVCSRIRERYSASELPVIFLTAKPLESDLLEGFGAGANDYVTKPVVKRELLARIKLHLQLTRWNQTLEQKVKERTELLEEALATLHEAKNRLIQSEKLASLGGMVAGVAHEINSPIGIGVTASSHLAARSRELLDKYGHGQLGRKELETYFAECEETASILLSNLQRTEKLIASFKQVAADRTDEEPRTFRVKAYIGDILQSLSPKLKKGGHRIVLEMEESLEVCGYPGAFYQIITNLVLNSQLHAFDSAQEGTIIIRAESDGHSLMVTFSDDGKGIDSRLLPRIFDPFVTTKRGQGGTGLGLSVVYNLVVQTWGGTIICDSVTGCGTAFQMALPVQSVPLEEMV</sequence>
<dbReference type="Gene3D" id="2.60.120.260">
    <property type="entry name" value="Galactose-binding domain-like"/>
    <property type="match status" value="1"/>
</dbReference>
<keyword evidence="12" id="KW-0812">Transmembrane</keyword>
<feature type="transmembrane region" description="Helical" evidence="12">
    <location>
        <begin position="256"/>
        <end position="272"/>
    </location>
</feature>
<protein>
    <recommendedName>
        <fullName evidence="3">histidine kinase</fullName>
        <ecNumber evidence="3">2.7.13.3</ecNumber>
    </recommendedName>
</protein>
<gene>
    <name evidence="15" type="ORF">SAMN04487970_101994</name>
</gene>
<evidence type="ECO:0000256" key="11">
    <source>
        <dbReference type="SAM" id="Coils"/>
    </source>
</evidence>
<dbReference type="SUPFAM" id="SSF55874">
    <property type="entry name" value="ATPase domain of HSP90 chaperone/DNA topoisomerase II/histidine kinase"/>
    <property type="match status" value="2"/>
</dbReference>
<feature type="modified residue" description="4-aspartylphosphate" evidence="10">
    <location>
        <position position="743"/>
    </location>
</feature>
<evidence type="ECO:0000256" key="8">
    <source>
        <dbReference type="ARBA" id="ARBA00022840"/>
    </source>
</evidence>
<feature type="transmembrane region" description="Helical" evidence="12">
    <location>
        <begin position="284"/>
        <end position="304"/>
    </location>
</feature>
<dbReference type="Gene3D" id="1.10.287.130">
    <property type="match status" value="2"/>
</dbReference>
<feature type="domain" description="Histidine kinase" evidence="13">
    <location>
        <begin position="859"/>
        <end position="1090"/>
    </location>
</feature>
<dbReference type="GO" id="GO:0005886">
    <property type="term" value="C:plasma membrane"/>
    <property type="evidence" value="ECO:0007669"/>
    <property type="project" value="UniProtKB-SubCell"/>
</dbReference>
<dbReference type="InterPro" id="IPR011623">
    <property type="entry name" value="7TMR_DISM_rcpt_extracell_dom1"/>
</dbReference>
<dbReference type="SMART" id="SM00388">
    <property type="entry name" value="HisKA"/>
    <property type="match status" value="2"/>
</dbReference>
<dbReference type="SUPFAM" id="SSF47384">
    <property type="entry name" value="Homodimeric domain of signal transducing histidine kinase"/>
    <property type="match status" value="1"/>
</dbReference>
<dbReference type="Pfam" id="PF07695">
    <property type="entry name" value="7TMR-DISM_7TM"/>
    <property type="match status" value="1"/>
</dbReference>
<evidence type="ECO:0000256" key="6">
    <source>
        <dbReference type="ARBA" id="ARBA00022741"/>
    </source>
</evidence>
<evidence type="ECO:0000313" key="15">
    <source>
        <dbReference type="EMBL" id="SCW60677.1"/>
    </source>
</evidence>
<evidence type="ECO:0000256" key="9">
    <source>
        <dbReference type="ARBA" id="ARBA00023012"/>
    </source>
</evidence>
<keyword evidence="4 10" id="KW-0597">Phosphoprotein</keyword>
<dbReference type="PROSITE" id="PS50110">
    <property type="entry name" value="RESPONSE_REGULATORY"/>
    <property type="match status" value="1"/>
</dbReference>
<name>A0A1G4RVC7_9BACL</name>
<evidence type="ECO:0000259" key="13">
    <source>
        <dbReference type="PROSITE" id="PS50109"/>
    </source>
</evidence>
<dbReference type="PANTHER" id="PTHR43047">
    <property type="entry name" value="TWO-COMPONENT HISTIDINE PROTEIN KINASE"/>
    <property type="match status" value="1"/>
</dbReference>
<keyword evidence="12" id="KW-0472">Membrane</keyword>
<dbReference type="STRING" id="624147.SAMN04487970_101994"/>
<dbReference type="CDD" id="cd17574">
    <property type="entry name" value="REC_OmpR"/>
    <property type="match status" value="1"/>
</dbReference>
<feature type="coiled-coil region" evidence="11">
    <location>
        <begin position="812"/>
        <end position="850"/>
    </location>
</feature>
<dbReference type="InterPro" id="IPR036890">
    <property type="entry name" value="HATPase_C_sf"/>
</dbReference>
<dbReference type="Proteomes" id="UP000198601">
    <property type="component" value="Unassembled WGS sequence"/>
</dbReference>
<keyword evidence="7 15" id="KW-0418">Kinase</keyword>
<dbReference type="SUPFAM" id="SSF52172">
    <property type="entry name" value="CheY-like"/>
    <property type="match status" value="1"/>
</dbReference>
<evidence type="ECO:0000256" key="3">
    <source>
        <dbReference type="ARBA" id="ARBA00012438"/>
    </source>
</evidence>
<keyword evidence="12" id="KW-1133">Transmembrane helix</keyword>
<evidence type="ECO:0000313" key="16">
    <source>
        <dbReference type="Proteomes" id="UP000198601"/>
    </source>
</evidence>
<dbReference type="CDD" id="cd00082">
    <property type="entry name" value="HisKA"/>
    <property type="match status" value="1"/>
</dbReference>
<dbReference type="SMART" id="SM00387">
    <property type="entry name" value="HATPase_c"/>
    <property type="match status" value="2"/>
</dbReference>
<dbReference type="InterPro" id="IPR003661">
    <property type="entry name" value="HisK_dim/P_dom"/>
</dbReference>
<evidence type="ECO:0000256" key="10">
    <source>
        <dbReference type="PROSITE-ProRule" id="PRU00169"/>
    </source>
</evidence>
<reference evidence="16" key="1">
    <citation type="submission" date="2016-10" db="EMBL/GenBank/DDBJ databases">
        <authorList>
            <person name="Varghese N."/>
            <person name="Submissions S."/>
        </authorList>
    </citation>
    <scope>NUCLEOTIDE SEQUENCE [LARGE SCALE GENOMIC DNA]</scope>
    <source>
        <strain evidence="16">CGMCC 1.8946</strain>
    </source>
</reference>
<feature type="transmembrane region" description="Helical" evidence="12">
    <location>
        <begin position="219"/>
        <end position="236"/>
    </location>
</feature>
<keyword evidence="5" id="KW-0808">Transferase</keyword>
<evidence type="ECO:0000256" key="5">
    <source>
        <dbReference type="ARBA" id="ARBA00022679"/>
    </source>
</evidence>
<dbReference type="InterPro" id="IPR001789">
    <property type="entry name" value="Sig_transdc_resp-reg_receiver"/>
</dbReference>
<comment type="catalytic activity">
    <reaction evidence="1">
        <text>ATP + protein L-histidine = ADP + protein N-phospho-L-histidine.</text>
        <dbReference type="EC" id="2.7.13.3"/>
    </reaction>
</comment>
<feature type="domain" description="Response regulatory" evidence="14">
    <location>
        <begin position="693"/>
        <end position="810"/>
    </location>
</feature>